<feature type="transmembrane region" description="Helical" evidence="1">
    <location>
        <begin position="122"/>
        <end position="140"/>
    </location>
</feature>
<evidence type="ECO:0000313" key="3">
    <source>
        <dbReference type="Proteomes" id="UP001175271"/>
    </source>
</evidence>
<proteinExistence type="predicted"/>
<dbReference type="AlphaFoldDB" id="A0AA39HBJ5"/>
<keyword evidence="1" id="KW-0812">Transmembrane</keyword>
<organism evidence="2 3">
    <name type="scientific">Steinernema hermaphroditum</name>
    <dbReference type="NCBI Taxonomy" id="289476"/>
    <lineage>
        <taxon>Eukaryota</taxon>
        <taxon>Metazoa</taxon>
        <taxon>Ecdysozoa</taxon>
        <taxon>Nematoda</taxon>
        <taxon>Chromadorea</taxon>
        <taxon>Rhabditida</taxon>
        <taxon>Tylenchina</taxon>
        <taxon>Panagrolaimomorpha</taxon>
        <taxon>Strongyloidoidea</taxon>
        <taxon>Steinernematidae</taxon>
        <taxon>Steinernema</taxon>
    </lineage>
</organism>
<protein>
    <submittedName>
        <fullName evidence="2">Uncharacterized protein</fullName>
    </submittedName>
</protein>
<name>A0AA39HBJ5_9BILA</name>
<evidence type="ECO:0000313" key="2">
    <source>
        <dbReference type="EMBL" id="KAK0401457.1"/>
    </source>
</evidence>
<sequence>MDTAMVIPYFSIGITLLISALAVMFIVVFHMRWQRFAHSERLLMSAVVLELPTCSTCHVKTRLTRLFVFIVFADGSPHPPMMYIHLNDEFLTRDPTSDFQKSRLNDGVNCAMHEFFVFVTEYLLLCLCVSAFLCIGVLVMKIGLLRPKSNVSTFHLAHTIPIERFRHQGRSFEKVTAQGAPKVRSLTNGCRCGTNGMRDEADHYASDQLVYSWRICCNYLVQAVFFSNWAY</sequence>
<keyword evidence="1" id="KW-1133">Transmembrane helix</keyword>
<feature type="transmembrane region" description="Helical" evidence="1">
    <location>
        <begin position="6"/>
        <end position="29"/>
    </location>
</feature>
<dbReference type="Proteomes" id="UP001175271">
    <property type="component" value="Unassembled WGS sequence"/>
</dbReference>
<evidence type="ECO:0000256" key="1">
    <source>
        <dbReference type="SAM" id="Phobius"/>
    </source>
</evidence>
<reference evidence="2" key="1">
    <citation type="submission" date="2023-06" db="EMBL/GenBank/DDBJ databases">
        <title>Genomic analysis of the entomopathogenic nematode Steinernema hermaphroditum.</title>
        <authorList>
            <person name="Schwarz E.M."/>
            <person name="Heppert J.K."/>
            <person name="Baniya A."/>
            <person name="Schwartz H.T."/>
            <person name="Tan C.-H."/>
            <person name="Antoshechkin I."/>
            <person name="Sternberg P.W."/>
            <person name="Goodrich-Blair H."/>
            <person name="Dillman A.R."/>
        </authorList>
    </citation>
    <scope>NUCLEOTIDE SEQUENCE</scope>
    <source>
        <strain evidence="2">PS9179</strain>
        <tissue evidence="2">Whole animal</tissue>
    </source>
</reference>
<dbReference type="EMBL" id="JAUCMV010000004">
    <property type="protein sequence ID" value="KAK0401457.1"/>
    <property type="molecule type" value="Genomic_DNA"/>
</dbReference>
<accession>A0AA39HBJ5</accession>
<keyword evidence="3" id="KW-1185">Reference proteome</keyword>
<comment type="caution">
    <text evidence="2">The sequence shown here is derived from an EMBL/GenBank/DDBJ whole genome shotgun (WGS) entry which is preliminary data.</text>
</comment>
<gene>
    <name evidence="2" type="ORF">QR680_015796</name>
</gene>
<keyword evidence="1" id="KW-0472">Membrane</keyword>